<dbReference type="Proteomes" id="UP000323439">
    <property type="component" value="Unassembled WGS sequence"/>
</dbReference>
<reference evidence="1 2" key="1">
    <citation type="submission" date="2016-10" db="EMBL/GenBank/DDBJ databases">
        <authorList>
            <person name="Varghese N."/>
            <person name="Submissions S."/>
        </authorList>
    </citation>
    <scope>NUCLEOTIDE SEQUENCE [LARGE SCALE GENOMIC DNA]</scope>
    <source>
        <strain evidence="1 2">DSM 16643</strain>
    </source>
</reference>
<protein>
    <submittedName>
        <fullName evidence="1">Uncharacterized protein</fullName>
    </submittedName>
</protein>
<evidence type="ECO:0000313" key="2">
    <source>
        <dbReference type="Proteomes" id="UP000323439"/>
    </source>
</evidence>
<name>A0A1G5VSM0_9EURY</name>
<accession>A0A1G5VSM0</accession>
<dbReference type="EMBL" id="FMXB01000005">
    <property type="protein sequence ID" value="SDA48748.1"/>
    <property type="molecule type" value="Genomic_DNA"/>
</dbReference>
<dbReference type="AlphaFoldDB" id="A0A1G5VSM0"/>
<sequence>MPNWVRNALIIKGKTEDIYEFCKNHIVWHRGTQNLHFDFNTVFPEPECEEECPDKFNRNKKKEWVTGRVIEGKEWYDWYGWRSTYWGSKWNSHFFTSNDFPNKEIEDVIKLNKTKIIIGYSTPYSPSWRIEEELFNRYPNLLMALGFSSWGEFAGIFLQGGISHMISVDDNEDLLSECERKLEYFGSNEDVLSFFKILFQDYLNSKNLNQEK</sequence>
<keyword evidence="2" id="KW-1185">Reference proteome</keyword>
<gene>
    <name evidence="1" type="ORF">SAMN02910315_00847</name>
</gene>
<proteinExistence type="predicted"/>
<evidence type="ECO:0000313" key="1">
    <source>
        <dbReference type="EMBL" id="SDA48748.1"/>
    </source>
</evidence>
<organism evidence="1 2">
    <name type="scientific">Methanobrevibacter millerae</name>
    <dbReference type="NCBI Taxonomy" id="230361"/>
    <lineage>
        <taxon>Archaea</taxon>
        <taxon>Methanobacteriati</taxon>
        <taxon>Methanobacteriota</taxon>
        <taxon>Methanomada group</taxon>
        <taxon>Methanobacteria</taxon>
        <taxon>Methanobacteriales</taxon>
        <taxon>Methanobacteriaceae</taxon>
        <taxon>Methanobrevibacter</taxon>
    </lineage>
</organism>
<dbReference type="RefSeq" id="WP_149731445.1">
    <property type="nucleotide sequence ID" value="NZ_FMXB01000005.1"/>
</dbReference>